<organism evidence="5 6">
    <name type="scientific">Cupriavidus laharis</name>
    <dbReference type="NCBI Taxonomy" id="151654"/>
    <lineage>
        <taxon>Bacteria</taxon>
        <taxon>Pseudomonadati</taxon>
        <taxon>Pseudomonadota</taxon>
        <taxon>Betaproteobacteria</taxon>
        <taxon>Burkholderiales</taxon>
        <taxon>Burkholderiaceae</taxon>
        <taxon>Cupriavidus</taxon>
    </lineage>
</organism>
<dbReference type="InterPro" id="IPR051818">
    <property type="entry name" value="TPP_dependent_decarboxylase"/>
</dbReference>
<keyword evidence="3" id="KW-0456">Lyase</keyword>
<dbReference type="EMBL" id="CAJZAI010000002">
    <property type="protein sequence ID" value="CAG9169122.1"/>
    <property type="molecule type" value="Genomic_DNA"/>
</dbReference>
<dbReference type="InterPro" id="IPR011766">
    <property type="entry name" value="TPP_enzyme_TPP-bd"/>
</dbReference>
<dbReference type="Pfam" id="PF02775">
    <property type="entry name" value="TPP_enzyme_C"/>
    <property type="match status" value="1"/>
</dbReference>
<dbReference type="RefSeq" id="WP_224079038.1">
    <property type="nucleotide sequence ID" value="NZ_CAJZAI010000002.1"/>
</dbReference>
<dbReference type="Gene3D" id="3.40.50.970">
    <property type="match status" value="1"/>
</dbReference>
<name>A0ABM8WPA9_9BURK</name>
<comment type="caution">
    <text evidence="5">The sequence shown here is derived from an EMBL/GenBank/DDBJ whole genome shotgun (WGS) entry which is preliminary data.</text>
</comment>
<gene>
    <name evidence="5" type="ORF">LMG23992_01399</name>
</gene>
<evidence type="ECO:0000313" key="5">
    <source>
        <dbReference type="EMBL" id="CAG9169122.1"/>
    </source>
</evidence>
<keyword evidence="2" id="KW-0786">Thiamine pyrophosphate</keyword>
<dbReference type="PANTHER" id="PTHR42818:SF1">
    <property type="entry name" value="SULFOPYRUVATE DECARBOXYLASE"/>
    <property type="match status" value="1"/>
</dbReference>
<evidence type="ECO:0000259" key="4">
    <source>
        <dbReference type="Pfam" id="PF02775"/>
    </source>
</evidence>
<evidence type="ECO:0000256" key="2">
    <source>
        <dbReference type="ARBA" id="ARBA00023052"/>
    </source>
</evidence>
<evidence type="ECO:0000256" key="3">
    <source>
        <dbReference type="ARBA" id="ARBA00023239"/>
    </source>
</evidence>
<accession>A0ABM8WPA9</accession>
<dbReference type="SUPFAM" id="SSF52518">
    <property type="entry name" value="Thiamin diphosphate-binding fold (THDP-binding)"/>
    <property type="match status" value="1"/>
</dbReference>
<protein>
    <recommendedName>
        <fullName evidence="4">Thiamine pyrophosphate enzyme TPP-binding domain-containing protein</fullName>
    </recommendedName>
</protein>
<evidence type="ECO:0000256" key="1">
    <source>
        <dbReference type="ARBA" id="ARBA00022793"/>
    </source>
</evidence>
<dbReference type="InterPro" id="IPR000399">
    <property type="entry name" value="TPP-bd_CS"/>
</dbReference>
<keyword evidence="6" id="KW-1185">Reference proteome</keyword>
<dbReference type="Proteomes" id="UP000727654">
    <property type="component" value="Unassembled WGS sequence"/>
</dbReference>
<dbReference type="PROSITE" id="PS00187">
    <property type="entry name" value="TPP_ENZYMES"/>
    <property type="match status" value="1"/>
</dbReference>
<evidence type="ECO:0000313" key="6">
    <source>
        <dbReference type="Proteomes" id="UP000727654"/>
    </source>
</evidence>
<sequence length="202" mass="21568">MQIREACSAILDARGDRVIVSTMTAMFTFDALRFQSPRISSVPLMGGAASIGLGLSLARPDVGVIVVDGDASLLMQLGGLVTVAENKPHRLTHFVVANRAQFHGMSNLPIPGGDNVDLCAMACAAGYLSAHTFSDVALLQQALPELLDAPGPNFVVLDITPEPPALGAERPQKEVPDRQFQRMGAEATALAAWYEEREETQQ</sequence>
<dbReference type="PANTHER" id="PTHR42818">
    <property type="entry name" value="SULFOPYRUVATE DECARBOXYLASE SUBUNIT ALPHA"/>
    <property type="match status" value="1"/>
</dbReference>
<reference evidence="5 6" key="1">
    <citation type="submission" date="2021-08" db="EMBL/GenBank/DDBJ databases">
        <authorList>
            <person name="Peeters C."/>
        </authorList>
    </citation>
    <scope>NUCLEOTIDE SEQUENCE [LARGE SCALE GENOMIC DNA]</scope>
    <source>
        <strain evidence="5 6">LMG 23992</strain>
    </source>
</reference>
<dbReference type="InterPro" id="IPR029061">
    <property type="entry name" value="THDP-binding"/>
</dbReference>
<keyword evidence="1" id="KW-0210">Decarboxylase</keyword>
<feature type="domain" description="Thiamine pyrophosphate enzyme TPP-binding" evidence="4">
    <location>
        <begin position="42"/>
        <end position="155"/>
    </location>
</feature>
<proteinExistence type="predicted"/>